<dbReference type="GO" id="GO:0043565">
    <property type="term" value="F:sequence-specific DNA binding"/>
    <property type="evidence" value="ECO:0007669"/>
    <property type="project" value="InterPro"/>
</dbReference>
<evidence type="ECO:0000256" key="3">
    <source>
        <dbReference type="ARBA" id="ARBA00023159"/>
    </source>
</evidence>
<dbReference type="Pfam" id="PF12833">
    <property type="entry name" value="HTH_18"/>
    <property type="match status" value="1"/>
</dbReference>
<organism evidence="6">
    <name type="scientific">Caulobacter sp. 73W</name>
    <dbReference type="NCBI Taxonomy" id="3161137"/>
    <lineage>
        <taxon>Bacteria</taxon>
        <taxon>Pseudomonadati</taxon>
        <taxon>Pseudomonadota</taxon>
        <taxon>Alphaproteobacteria</taxon>
        <taxon>Caulobacterales</taxon>
        <taxon>Caulobacteraceae</taxon>
        <taxon>Caulobacter</taxon>
    </lineage>
</organism>
<feature type="domain" description="HTH araC/xylS-type" evidence="5">
    <location>
        <begin position="161"/>
        <end position="258"/>
    </location>
</feature>
<dbReference type="GO" id="GO:0003700">
    <property type="term" value="F:DNA-binding transcription factor activity"/>
    <property type="evidence" value="ECO:0007669"/>
    <property type="project" value="InterPro"/>
</dbReference>
<dbReference type="InterPro" id="IPR050204">
    <property type="entry name" value="AraC_XylS_family_regulators"/>
</dbReference>
<dbReference type="InterPro" id="IPR018060">
    <property type="entry name" value="HTH_AraC"/>
</dbReference>
<dbReference type="PANTHER" id="PTHR46796:SF2">
    <property type="entry name" value="TRANSCRIPTIONAL REGULATORY PROTEIN"/>
    <property type="match status" value="1"/>
</dbReference>
<keyword evidence="2" id="KW-0238">DNA-binding</keyword>
<dbReference type="InterPro" id="IPR037923">
    <property type="entry name" value="HTH-like"/>
</dbReference>
<dbReference type="PROSITE" id="PS01124">
    <property type="entry name" value="HTH_ARAC_FAMILY_2"/>
    <property type="match status" value="1"/>
</dbReference>
<evidence type="ECO:0000259" key="5">
    <source>
        <dbReference type="PROSITE" id="PS01124"/>
    </source>
</evidence>
<dbReference type="PROSITE" id="PS00041">
    <property type="entry name" value="HTH_ARAC_FAMILY_1"/>
    <property type="match status" value="1"/>
</dbReference>
<protein>
    <submittedName>
        <fullName evidence="6">AraC family transcriptional regulator</fullName>
    </submittedName>
</protein>
<keyword evidence="3" id="KW-0010">Activator</keyword>
<evidence type="ECO:0000256" key="1">
    <source>
        <dbReference type="ARBA" id="ARBA00023015"/>
    </source>
</evidence>
<dbReference type="Pfam" id="PF02311">
    <property type="entry name" value="AraC_binding"/>
    <property type="match status" value="1"/>
</dbReference>
<evidence type="ECO:0000256" key="2">
    <source>
        <dbReference type="ARBA" id="ARBA00023125"/>
    </source>
</evidence>
<proteinExistence type="predicted"/>
<dbReference type="PANTHER" id="PTHR46796">
    <property type="entry name" value="HTH-TYPE TRANSCRIPTIONAL ACTIVATOR RHAS-RELATED"/>
    <property type="match status" value="1"/>
</dbReference>
<dbReference type="SUPFAM" id="SSF51215">
    <property type="entry name" value="Regulatory protein AraC"/>
    <property type="match status" value="1"/>
</dbReference>
<dbReference type="InterPro" id="IPR003313">
    <property type="entry name" value="AraC-bd"/>
</dbReference>
<dbReference type="InterPro" id="IPR009057">
    <property type="entry name" value="Homeodomain-like_sf"/>
</dbReference>
<accession>A0AB39KX58</accession>
<dbReference type="RefSeq" id="WP_369062025.1">
    <property type="nucleotide sequence ID" value="NZ_CP158375.1"/>
</dbReference>
<keyword evidence="4" id="KW-0804">Transcription</keyword>
<evidence type="ECO:0000256" key="4">
    <source>
        <dbReference type="ARBA" id="ARBA00023163"/>
    </source>
</evidence>
<dbReference type="InterPro" id="IPR018062">
    <property type="entry name" value="HTH_AraC-typ_CS"/>
</dbReference>
<keyword evidence="1" id="KW-0805">Transcription regulation</keyword>
<dbReference type="AlphaFoldDB" id="A0AB39KX58"/>
<name>A0AB39KX58_9CAUL</name>
<dbReference type="SMART" id="SM00342">
    <property type="entry name" value="HTH_ARAC"/>
    <property type="match status" value="1"/>
</dbReference>
<sequence>MRFKSLETFGGVELVRAFYPQRAFPTHTHREFVIGAVTSGAETLEVGRQRHIAVAGSTLLLHPEQAHANASLPPSPLGYSVFYIPDGVMTQWLEERPEFASAVSEDGALHERVRATHAVLERSSDRLEQETAFAALIEALGRASASAQPRQAPELAGADIRRVKDYIDDNYAHDFGLEQLSQVAGLSRFHLVRAFKRTMGLSPLAYRNQRRIDEARLMLHGGQTITQIALALGYCDHAHLTRQFQRIVGVSPSQYRAQ</sequence>
<dbReference type="Gene3D" id="1.10.10.60">
    <property type="entry name" value="Homeodomain-like"/>
    <property type="match status" value="2"/>
</dbReference>
<gene>
    <name evidence="6" type="ORF">ABOZ73_07535</name>
</gene>
<dbReference type="EMBL" id="CP158375">
    <property type="protein sequence ID" value="XDO98259.1"/>
    <property type="molecule type" value="Genomic_DNA"/>
</dbReference>
<evidence type="ECO:0000313" key="6">
    <source>
        <dbReference type="EMBL" id="XDO98259.1"/>
    </source>
</evidence>
<dbReference type="SUPFAM" id="SSF46689">
    <property type="entry name" value="Homeodomain-like"/>
    <property type="match status" value="2"/>
</dbReference>
<reference evidence="6" key="1">
    <citation type="submission" date="2024-06" db="EMBL/GenBank/DDBJ databases">
        <title>Caulobacter inopinatus, sp. nov.</title>
        <authorList>
            <person name="Donachie S.P."/>
        </authorList>
    </citation>
    <scope>NUCLEOTIDE SEQUENCE</scope>
    <source>
        <strain evidence="6">73W</strain>
    </source>
</reference>